<evidence type="ECO:0000256" key="7">
    <source>
        <dbReference type="ARBA" id="ARBA00008260"/>
    </source>
</evidence>
<proteinExistence type="inferred from homology"/>
<organism evidence="21 22">
    <name type="scientific">Clydaea vesicula</name>
    <dbReference type="NCBI Taxonomy" id="447962"/>
    <lineage>
        <taxon>Eukaryota</taxon>
        <taxon>Fungi</taxon>
        <taxon>Fungi incertae sedis</taxon>
        <taxon>Chytridiomycota</taxon>
        <taxon>Chytridiomycota incertae sedis</taxon>
        <taxon>Chytridiomycetes</taxon>
        <taxon>Lobulomycetales</taxon>
        <taxon>Lobulomycetaceae</taxon>
        <taxon>Clydaea</taxon>
    </lineage>
</organism>
<evidence type="ECO:0000256" key="17">
    <source>
        <dbReference type="ARBA" id="ARBA00023268"/>
    </source>
</evidence>
<comment type="catalytic activity">
    <reaction evidence="1 19">
        <text>1-(5-phospho-beta-D-ribosyl)-5'-AMP + H2O = 1-(5-phospho-beta-D-ribosyl)-5-[(5-phospho-beta-D-ribosylamino)methylideneamino]imidazole-4-carboxamide</text>
        <dbReference type="Rhea" id="RHEA:20049"/>
        <dbReference type="ChEBI" id="CHEBI:15377"/>
        <dbReference type="ChEBI" id="CHEBI:58435"/>
        <dbReference type="ChEBI" id="CHEBI:59457"/>
        <dbReference type="EC" id="3.5.4.19"/>
    </reaction>
</comment>
<dbReference type="EC" id="3.5.4.19" evidence="19"/>
<dbReference type="InterPro" id="IPR016298">
    <property type="entry name" value="Histidine_synth_trifunct"/>
</dbReference>
<dbReference type="EC" id="1.1.1.23" evidence="19"/>
<dbReference type="FunFam" id="1.10.287.1080:FF:000002">
    <property type="entry name" value="Histidine biosynthesis bifunctional protein HisIE"/>
    <property type="match status" value="1"/>
</dbReference>
<dbReference type="CDD" id="cd06572">
    <property type="entry name" value="Histidinol_dh"/>
    <property type="match status" value="1"/>
</dbReference>
<dbReference type="PIRSF" id="PIRSF001257">
    <property type="entry name" value="His_trifunctional"/>
    <property type="match status" value="1"/>
</dbReference>
<dbReference type="GO" id="GO:0005829">
    <property type="term" value="C:cytosol"/>
    <property type="evidence" value="ECO:0007669"/>
    <property type="project" value="TreeGrafter"/>
</dbReference>
<dbReference type="Gene3D" id="1.10.287.1080">
    <property type="entry name" value="MazG-like"/>
    <property type="match status" value="1"/>
</dbReference>
<dbReference type="PANTHER" id="PTHR21256">
    <property type="entry name" value="HISTIDINOL DEHYDROGENASE HDH"/>
    <property type="match status" value="1"/>
</dbReference>
<dbReference type="EMBL" id="JADGJW010000539">
    <property type="protein sequence ID" value="KAJ3215498.1"/>
    <property type="molecule type" value="Genomic_DNA"/>
</dbReference>
<comment type="similarity">
    <text evidence="7 19">In the C-terminal section; belongs to the histidinol dehydrogenase family.</text>
</comment>
<dbReference type="FunFam" id="1.20.5.1300:FF:000001">
    <property type="entry name" value="Histidine biosynthesis trifunctional protein"/>
    <property type="match status" value="1"/>
</dbReference>
<accession>A0AAD5TXQ4</accession>
<dbReference type="GO" id="GO:0004636">
    <property type="term" value="F:phosphoribosyl-ATP diphosphatase activity"/>
    <property type="evidence" value="ECO:0007669"/>
    <property type="project" value="UniProtKB-UniRule"/>
</dbReference>
<evidence type="ECO:0000256" key="16">
    <source>
        <dbReference type="ARBA" id="ARBA00023102"/>
    </source>
</evidence>
<keyword evidence="22" id="KW-1185">Reference proteome</keyword>
<comment type="caution">
    <text evidence="21">The sequence shown here is derived from an EMBL/GenBank/DDBJ whole genome shotgun (WGS) entry which is preliminary data.</text>
</comment>
<dbReference type="Pfam" id="PF00815">
    <property type="entry name" value="Histidinol_dh"/>
    <property type="match status" value="1"/>
</dbReference>
<feature type="domain" description="Phosphoribosyl-AMP cyclohydrolase" evidence="20">
    <location>
        <begin position="207"/>
        <end position="278"/>
    </location>
</feature>
<dbReference type="EC" id="3.6.1.31" evidence="19"/>
<keyword evidence="9" id="KW-0479">Metal-binding</keyword>
<keyword evidence="8 19" id="KW-0028">Amino-acid biosynthesis</keyword>
<comment type="catalytic activity">
    <reaction evidence="18 19">
        <text>L-histidinol + 2 NAD(+) + H2O = L-histidine + 2 NADH + 3 H(+)</text>
        <dbReference type="Rhea" id="RHEA:20641"/>
        <dbReference type="ChEBI" id="CHEBI:15377"/>
        <dbReference type="ChEBI" id="CHEBI:15378"/>
        <dbReference type="ChEBI" id="CHEBI:57540"/>
        <dbReference type="ChEBI" id="CHEBI:57595"/>
        <dbReference type="ChEBI" id="CHEBI:57699"/>
        <dbReference type="ChEBI" id="CHEBI:57945"/>
        <dbReference type="EC" id="1.1.1.23"/>
    </reaction>
</comment>
<dbReference type="InterPro" id="IPR021130">
    <property type="entry name" value="PRib-ATP_PPHydrolase-like"/>
</dbReference>
<dbReference type="GO" id="GO:0005524">
    <property type="term" value="F:ATP binding"/>
    <property type="evidence" value="ECO:0007669"/>
    <property type="project" value="UniProtKB-UniRule"/>
</dbReference>
<evidence type="ECO:0000256" key="9">
    <source>
        <dbReference type="ARBA" id="ARBA00022723"/>
    </source>
</evidence>
<evidence type="ECO:0000256" key="10">
    <source>
        <dbReference type="ARBA" id="ARBA00022741"/>
    </source>
</evidence>
<dbReference type="Gene3D" id="3.40.50.1980">
    <property type="entry name" value="Nitrogenase molybdenum iron protein domain"/>
    <property type="match status" value="2"/>
</dbReference>
<evidence type="ECO:0000313" key="22">
    <source>
        <dbReference type="Proteomes" id="UP001211065"/>
    </source>
</evidence>
<evidence type="ECO:0000256" key="14">
    <source>
        <dbReference type="ARBA" id="ARBA00023002"/>
    </source>
</evidence>
<evidence type="ECO:0000256" key="1">
    <source>
        <dbReference type="ARBA" id="ARBA00000024"/>
    </source>
</evidence>
<keyword evidence="13 19" id="KW-0067">ATP-binding</keyword>
<comment type="catalytic activity">
    <reaction evidence="2 19">
        <text>1-(5-phospho-beta-D-ribosyl)-ATP + H2O = 1-(5-phospho-beta-D-ribosyl)-5'-AMP + diphosphate + H(+)</text>
        <dbReference type="Rhea" id="RHEA:22828"/>
        <dbReference type="ChEBI" id="CHEBI:15377"/>
        <dbReference type="ChEBI" id="CHEBI:15378"/>
        <dbReference type="ChEBI" id="CHEBI:33019"/>
        <dbReference type="ChEBI" id="CHEBI:59457"/>
        <dbReference type="ChEBI" id="CHEBI:73183"/>
        <dbReference type="EC" id="3.6.1.31"/>
    </reaction>
</comment>
<comment type="pathway">
    <text evidence="4">Amino-acid biosynthesis; L-histidine biosynthesis; L-histidine from 5-phospho-alpha-D-ribose 1-diphosphate: step 9/9.</text>
</comment>
<dbReference type="GO" id="GO:0051287">
    <property type="term" value="F:NAD binding"/>
    <property type="evidence" value="ECO:0007669"/>
    <property type="project" value="UniProtKB-UniRule"/>
</dbReference>
<keyword evidence="11 19" id="KW-0378">Hydrolase</keyword>
<keyword evidence="12" id="KW-0862">Zinc</keyword>
<dbReference type="InterPro" id="IPR038019">
    <property type="entry name" value="PRib_AMP_CycHydrolase_sf"/>
</dbReference>
<dbReference type="Gene3D" id="1.20.5.1300">
    <property type="match status" value="1"/>
</dbReference>
<dbReference type="Proteomes" id="UP001211065">
    <property type="component" value="Unassembled WGS sequence"/>
</dbReference>
<comment type="pathway">
    <text evidence="5">Amino-acid biosynthesis; L-histidine biosynthesis; L-histidine from 5-phospho-alpha-D-ribose 1-diphosphate: step 3/9.</text>
</comment>
<evidence type="ECO:0000256" key="11">
    <source>
        <dbReference type="ARBA" id="ARBA00022801"/>
    </source>
</evidence>
<evidence type="ECO:0000256" key="15">
    <source>
        <dbReference type="ARBA" id="ARBA00023027"/>
    </source>
</evidence>
<dbReference type="FunFam" id="3.10.20.810:FF:000002">
    <property type="entry name" value="Histidine biosynthesis trifunctional protein"/>
    <property type="match status" value="1"/>
</dbReference>
<evidence type="ECO:0000256" key="3">
    <source>
        <dbReference type="ARBA" id="ARBA00001947"/>
    </source>
</evidence>
<evidence type="ECO:0000256" key="18">
    <source>
        <dbReference type="ARBA" id="ARBA00049489"/>
    </source>
</evidence>
<dbReference type="Gene3D" id="3.10.20.810">
    <property type="entry name" value="Phosphoribosyl-AMP cyclohydrolase"/>
    <property type="match status" value="1"/>
</dbReference>
<protein>
    <recommendedName>
        <fullName evidence="19">Histidine biosynthesis trifunctional protein</fullName>
    </recommendedName>
    <domain>
        <recommendedName>
            <fullName evidence="19">Phosphoribosyl-AMP cyclohydrolase</fullName>
            <ecNumber evidence="19">3.5.4.19</ecNumber>
        </recommendedName>
    </domain>
    <domain>
        <recommendedName>
            <fullName evidence="19">Phosphoribosyl-ATP pyrophosphohydrolase</fullName>
            <ecNumber evidence="19">3.6.1.31</ecNumber>
        </recommendedName>
    </domain>
    <domain>
        <recommendedName>
            <fullName evidence="19">Histidinol dehydrogenase</fullName>
            <shortName evidence="19">HDH</shortName>
            <ecNumber evidence="19">1.1.1.23</ecNumber>
        </recommendedName>
    </domain>
</protein>
<dbReference type="Pfam" id="PF01502">
    <property type="entry name" value="PRA-CH"/>
    <property type="match status" value="1"/>
</dbReference>
<sequence length="835" mass="92033">MLFSCSNLSLDLTSFFIVGEVLLTNSPNLPHSLRNTWIKITEEDDYISFLDRGAERIVLKNSDIATSIRNQIPNNRLAITVNFCQNKEFYNIIKDLNGFTIILSFDVFNLDDIGFLKEVISQNLMDLEKTNFILDLKDAKLTYELIKQLKENKLEIMIPESQVSKTAESSDDCLTLGEIVTASLKTDRTDGLYTTVVTDESGVALGLVYSSLKSLNESIYSRQGIYQSRNRGLWHKGLTSGATQDLLKLNLDCDGDAIKFTVTQHGSGFCHLNTRTCWGQGYGITHLSQVLRDRMSNSPEGSYTKRLFNDRDLLKSKIIEEAHELCDATSKEDVAWEAADLIYFALARCTAEGVSLSDIEKHLDLRSKKITRRPGNAKPQFIKKAEENVEVPTIPLIKEEIEMCVYDFNILQSDEKKRLLERPIMKTEEVFGKVKPILDDVKKNGDKSLLAFTEKFDQVKLDSPVVLPPFNVPQLKPNVKKAIDVAFSNILKFHSSQLDMSAVLKVETMPGIVCSRFVRPIESVGLYVPGGSAVLPSTALMLGIPAMVAGCKNIVIATPPRKDGTLCPEVVYVAEKVGASVILVAGGAQAIGAMAYGTETVPKVDKICGPGNQFVTAAKMIVQNDTSAMVSIDMPAGPSELLVIADDNCNPAYVVSDLLSQAEHGPDSQVILLGVNLSKSRLAAIQKELDKQAKALERCEIIRKSIAHSHIILFNSKKMAMDFSNTYAPEHLILHVDDAESWVKDVFNAGSVFVGKWAPESCGDYASGTNHTLPTYGYAKIYSGVNTNTFVKHITSQTLTKEGLSNIADTVMDLAEIEGLGAHRNAVAVRVKDLR</sequence>
<evidence type="ECO:0000256" key="6">
    <source>
        <dbReference type="ARBA" id="ARBA00005204"/>
    </source>
</evidence>
<comment type="cofactor">
    <cofactor evidence="3">
        <name>Zn(2+)</name>
        <dbReference type="ChEBI" id="CHEBI:29105"/>
    </cofactor>
</comment>
<dbReference type="FunFam" id="3.40.50.1980:FF:000001">
    <property type="entry name" value="Histidinol dehydrogenase"/>
    <property type="match status" value="1"/>
</dbReference>
<evidence type="ECO:0000256" key="2">
    <source>
        <dbReference type="ARBA" id="ARBA00001460"/>
    </source>
</evidence>
<dbReference type="Pfam" id="PF01503">
    <property type="entry name" value="PRA-PH"/>
    <property type="match status" value="1"/>
</dbReference>
<dbReference type="SUPFAM" id="SSF53720">
    <property type="entry name" value="ALDH-like"/>
    <property type="match status" value="1"/>
</dbReference>
<evidence type="ECO:0000259" key="20">
    <source>
        <dbReference type="Pfam" id="PF01502"/>
    </source>
</evidence>
<dbReference type="InterPro" id="IPR012131">
    <property type="entry name" value="Hstdl_DH"/>
</dbReference>
<dbReference type="InterPro" id="IPR016161">
    <property type="entry name" value="Ald_DH/histidinol_DH"/>
</dbReference>
<evidence type="ECO:0000256" key="8">
    <source>
        <dbReference type="ARBA" id="ARBA00022605"/>
    </source>
</evidence>
<evidence type="ECO:0000256" key="5">
    <source>
        <dbReference type="ARBA" id="ARBA00005169"/>
    </source>
</evidence>
<dbReference type="InterPro" id="IPR002496">
    <property type="entry name" value="PRib_AMP_CycHydrolase_dom"/>
</dbReference>
<keyword evidence="17" id="KW-0511">Multifunctional enzyme</keyword>
<dbReference type="SUPFAM" id="SSF141734">
    <property type="entry name" value="HisI-like"/>
    <property type="match status" value="1"/>
</dbReference>
<dbReference type="SUPFAM" id="SSF101386">
    <property type="entry name" value="all-alpha NTP pyrophosphatases"/>
    <property type="match status" value="1"/>
</dbReference>
<gene>
    <name evidence="21" type="primary">HIS4</name>
    <name evidence="21" type="ORF">HK099_006325</name>
</gene>
<keyword evidence="14 19" id="KW-0560">Oxidoreductase</keyword>
<dbReference type="AlphaFoldDB" id="A0AAD5TXQ4"/>
<dbReference type="PANTHER" id="PTHR21256:SF2">
    <property type="entry name" value="HISTIDINE BIOSYNTHESIS TRIFUNCTIONAL PROTEIN"/>
    <property type="match status" value="1"/>
</dbReference>
<comment type="pathway">
    <text evidence="6">Amino-acid biosynthesis; L-histidine biosynthesis; L-histidine from 5-phospho-alpha-D-ribose 1-diphosphate: step 2/9.</text>
</comment>
<dbReference type="InterPro" id="IPR008179">
    <property type="entry name" value="HisE"/>
</dbReference>
<evidence type="ECO:0000256" key="13">
    <source>
        <dbReference type="ARBA" id="ARBA00022840"/>
    </source>
</evidence>
<name>A0AAD5TXQ4_9FUNG</name>
<keyword evidence="16 19" id="KW-0368">Histidine biosynthesis</keyword>
<evidence type="ECO:0000313" key="21">
    <source>
        <dbReference type="EMBL" id="KAJ3215498.1"/>
    </source>
</evidence>
<keyword evidence="10 19" id="KW-0547">Nucleotide-binding</keyword>
<dbReference type="PRINTS" id="PR00083">
    <property type="entry name" value="HOLDHDRGNASE"/>
</dbReference>
<dbReference type="CDD" id="cd11546">
    <property type="entry name" value="NTP-PPase_His4"/>
    <property type="match status" value="1"/>
</dbReference>
<evidence type="ECO:0000256" key="12">
    <source>
        <dbReference type="ARBA" id="ARBA00022833"/>
    </source>
</evidence>
<dbReference type="FunFam" id="3.40.50.1980:FF:000050">
    <property type="entry name" value="Histidine biosynthesis trifunctional protein"/>
    <property type="match status" value="1"/>
</dbReference>
<evidence type="ECO:0000256" key="19">
    <source>
        <dbReference type="PIRNR" id="PIRNR001257"/>
    </source>
</evidence>
<dbReference type="PROSITE" id="PS00611">
    <property type="entry name" value="HISOL_DEHYDROGENASE"/>
    <property type="match status" value="1"/>
</dbReference>
<dbReference type="HAMAP" id="MF_01024">
    <property type="entry name" value="HisD"/>
    <property type="match status" value="1"/>
</dbReference>
<dbReference type="NCBIfam" id="TIGR00069">
    <property type="entry name" value="hisD"/>
    <property type="match status" value="1"/>
</dbReference>
<dbReference type="NCBIfam" id="TIGR03188">
    <property type="entry name" value="histidine_hisI"/>
    <property type="match status" value="1"/>
</dbReference>
<evidence type="ECO:0000256" key="4">
    <source>
        <dbReference type="ARBA" id="ARBA00004940"/>
    </source>
</evidence>
<dbReference type="GO" id="GO:0004635">
    <property type="term" value="F:phosphoribosyl-AMP cyclohydrolase activity"/>
    <property type="evidence" value="ECO:0007669"/>
    <property type="project" value="UniProtKB-UniRule"/>
</dbReference>
<keyword evidence="15 19" id="KW-0520">NAD</keyword>
<dbReference type="GO" id="GO:0000105">
    <property type="term" value="P:L-histidine biosynthetic process"/>
    <property type="evidence" value="ECO:0007669"/>
    <property type="project" value="UniProtKB-UniRule"/>
</dbReference>
<dbReference type="GO" id="GO:0004399">
    <property type="term" value="F:histidinol dehydrogenase activity"/>
    <property type="evidence" value="ECO:0007669"/>
    <property type="project" value="UniProtKB-UniRule"/>
</dbReference>
<reference evidence="21" key="1">
    <citation type="submission" date="2020-05" db="EMBL/GenBank/DDBJ databases">
        <title>Phylogenomic resolution of chytrid fungi.</title>
        <authorList>
            <person name="Stajich J.E."/>
            <person name="Amses K."/>
            <person name="Simmons R."/>
            <person name="Seto K."/>
            <person name="Myers J."/>
            <person name="Bonds A."/>
            <person name="Quandt C.A."/>
            <person name="Barry K."/>
            <person name="Liu P."/>
            <person name="Grigoriev I."/>
            <person name="Longcore J.E."/>
            <person name="James T.Y."/>
        </authorList>
    </citation>
    <scope>NUCLEOTIDE SEQUENCE</scope>
    <source>
        <strain evidence="21">JEL0476</strain>
    </source>
</reference>
<dbReference type="InterPro" id="IPR001692">
    <property type="entry name" value="Histidinol_DH_CS"/>
</dbReference>
<dbReference type="GO" id="GO:0046872">
    <property type="term" value="F:metal ion binding"/>
    <property type="evidence" value="ECO:0007669"/>
    <property type="project" value="UniProtKB-KW"/>
</dbReference>